<evidence type="ECO:0000256" key="8">
    <source>
        <dbReference type="RuleBase" id="RU004517"/>
    </source>
</evidence>
<gene>
    <name evidence="10" type="primary">LOC100782644</name>
    <name evidence="9" type="ORF">GLYMA_06G050100</name>
</gene>
<name>I1K8A7_SOYBN</name>
<keyword evidence="11" id="KW-1185">Reference proteome</keyword>
<dbReference type="InterPro" id="IPR005786">
    <property type="entry name" value="B_amino_transII"/>
</dbReference>
<dbReference type="InterPro" id="IPR043131">
    <property type="entry name" value="BCAT-like_N"/>
</dbReference>
<reference evidence="9" key="3">
    <citation type="submission" date="2018-07" db="EMBL/GenBank/DDBJ databases">
        <title>WGS assembly of Glycine max.</title>
        <authorList>
            <person name="Schmutz J."/>
            <person name="Cannon S."/>
            <person name="Schlueter J."/>
            <person name="Ma J."/>
            <person name="Mitros T."/>
            <person name="Nelson W."/>
            <person name="Hyten D."/>
            <person name="Song Q."/>
            <person name="Thelen J."/>
            <person name="Cheng J."/>
            <person name="Xu D."/>
            <person name="Hellsten U."/>
            <person name="May G."/>
            <person name="Yu Y."/>
            <person name="Sakurai T."/>
            <person name="Umezawa T."/>
            <person name="Bhattacharyya M."/>
            <person name="Sandhu D."/>
            <person name="Valliyodan B."/>
            <person name="Lindquist E."/>
            <person name="Peto M."/>
            <person name="Grant D."/>
            <person name="Shu S."/>
            <person name="Goodstein D."/>
            <person name="Barry K."/>
            <person name="Futrell-Griggs M."/>
            <person name="Abernathy B."/>
            <person name="Du J."/>
            <person name="Tian Z."/>
            <person name="Zhu L."/>
            <person name="Gill N."/>
            <person name="Joshi T."/>
            <person name="Libault M."/>
            <person name="Sethuraman A."/>
            <person name="Zhang X."/>
            <person name="Shinozaki K."/>
            <person name="Nguyen H."/>
            <person name="Wing R."/>
            <person name="Cregan P."/>
            <person name="Specht J."/>
            <person name="Grimwood J."/>
            <person name="Rokhsar D."/>
            <person name="Stacey G."/>
            <person name="Shoemaker R."/>
            <person name="Jackson S."/>
        </authorList>
    </citation>
    <scope>NUCLEOTIDE SEQUENCE</scope>
    <source>
        <tissue evidence="9">Callus</tissue>
    </source>
</reference>
<dbReference type="Gene3D" id="3.30.470.10">
    <property type="match status" value="1"/>
</dbReference>
<accession>I1K8A7</accession>
<evidence type="ECO:0000313" key="11">
    <source>
        <dbReference type="Proteomes" id="UP000008827"/>
    </source>
</evidence>
<evidence type="ECO:0000256" key="7">
    <source>
        <dbReference type="RuleBase" id="RU004516"/>
    </source>
</evidence>
<dbReference type="AlphaFoldDB" id="I1K8A7"/>
<dbReference type="SUPFAM" id="SSF56752">
    <property type="entry name" value="D-aminoacid aminotransferase-like PLP-dependent enzymes"/>
    <property type="match status" value="1"/>
</dbReference>
<proteinExistence type="inferred from homology"/>
<sequence length="255" mass="27689">MKTGAQRMCMASPSIDHFVDALKQTVLANKRWVPPPGKGSLYLRPLLLGTGPVLGLAPAPEYTFLIFASPVRNYFKEGSAPLNLYVEENFDRASSRGTGNVKTISNYAPVLMAQIQAKKRGFSDVLYLDSDTKKNLEEVSSCNIFIAKGKCISTPATNGTILSGITRKSVIEIARDHGYQVEERAVAVDELIEADEVFCTGTAVGVAPVGSITYQDKRMEYITGSGTICQELNNTISGIQTGTIEDKKGWIVEVD</sequence>
<evidence type="ECO:0000256" key="3">
    <source>
        <dbReference type="ARBA" id="ARBA00022576"/>
    </source>
</evidence>
<dbReference type="InterPro" id="IPR018300">
    <property type="entry name" value="Aminotrans_IV_CS"/>
</dbReference>
<keyword evidence="8" id="KW-0100">Branched-chain amino acid biosynthesis</keyword>
<dbReference type="PANTHER" id="PTHR42825">
    <property type="entry name" value="AMINO ACID AMINOTRANSFERASE"/>
    <property type="match status" value="1"/>
</dbReference>
<comment type="catalytic activity">
    <reaction evidence="8">
        <text>L-isoleucine + 2-oxoglutarate = (S)-3-methyl-2-oxopentanoate + L-glutamate</text>
        <dbReference type="Rhea" id="RHEA:24801"/>
        <dbReference type="ChEBI" id="CHEBI:16810"/>
        <dbReference type="ChEBI" id="CHEBI:29985"/>
        <dbReference type="ChEBI" id="CHEBI:35146"/>
        <dbReference type="ChEBI" id="CHEBI:58045"/>
        <dbReference type="EC" id="2.6.1.42"/>
    </reaction>
</comment>
<dbReference type="NCBIfam" id="TIGR01123">
    <property type="entry name" value="ilvE_II"/>
    <property type="match status" value="1"/>
</dbReference>
<dbReference type="GO" id="GO:0004084">
    <property type="term" value="F:branched-chain-amino-acid transaminase activity"/>
    <property type="evidence" value="ECO:0007669"/>
    <property type="project" value="UniProtKB-EC"/>
</dbReference>
<dbReference type="GO" id="GO:0009082">
    <property type="term" value="P:branched-chain amino acid biosynthetic process"/>
    <property type="evidence" value="ECO:0007669"/>
    <property type="project" value="UniProtKB-KW"/>
</dbReference>
<evidence type="ECO:0000256" key="5">
    <source>
        <dbReference type="ARBA" id="ARBA00022898"/>
    </source>
</evidence>
<comment type="catalytic activity">
    <reaction evidence="8">
        <text>L-valine + 2-oxoglutarate = 3-methyl-2-oxobutanoate + L-glutamate</text>
        <dbReference type="Rhea" id="RHEA:24813"/>
        <dbReference type="ChEBI" id="CHEBI:11851"/>
        <dbReference type="ChEBI" id="CHEBI:16810"/>
        <dbReference type="ChEBI" id="CHEBI:29985"/>
        <dbReference type="ChEBI" id="CHEBI:57762"/>
        <dbReference type="EC" id="2.6.1.42"/>
    </reaction>
</comment>
<comment type="cofactor">
    <cofactor evidence="1 7">
        <name>pyridoxal 5'-phosphate</name>
        <dbReference type="ChEBI" id="CHEBI:597326"/>
    </cofactor>
</comment>
<organism evidence="10">
    <name type="scientific">Glycine max</name>
    <name type="common">Soybean</name>
    <name type="synonym">Glycine hispida</name>
    <dbReference type="NCBI Taxonomy" id="3847"/>
    <lineage>
        <taxon>Eukaryota</taxon>
        <taxon>Viridiplantae</taxon>
        <taxon>Streptophyta</taxon>
        <taxon>Embryophyta</taxon>
        <taxon>Tracheophyta</taxon>
        <taxon>Spermatophyta</taxon>
        <taxon>Magnoliopsida</taxon>
        <taxon>eudicotyledons</taxon>
        <taxon>Gunneridae</taxon>
        <taxon>Pentapetalae</taxon>
        <taxon>rosids</taxon>
        <taxon>fabids</taxon>
        <taxon>Fabales</taxon>
        <taxon>Fabaceae</taxon>
        <taxon>Papilionoideae</taxon>
        <taxon>50 kb inversion clade</taxon>
        <taxon>NPAAA clade</taxon>
        <taxon>indigoferoid/millettioid clade</taxon>
        <taxon>Phaseoleae</taxon>
        <taxon>Glycine</taxon>
        <taxon>Glycine subgen. Soja</taxon>
    </lineage>
</organism>
<dbReference type="SMR" id="I1K8A7"/>
<dbReference type="PANTHER" id="PTHR42825:SF29">
    <property type="entry name" value="BRANCHED-CHAIN-AMINO-ACID AMINOTRANSFERASE"/>
    <property type="match status" value="1"/>
</dbReference>
<dbReference type="CDD" id="cd01557">
    <property type="entry name" value="BCAT_beta_family"/>
    <property type="match status" value="1"/>
</dbReference>
<dbReference type="ExpressionAtlas" id="I1K8A7">
    <property type="expression patterns" value="baseline and differential"/>
</dbReference>
<dbReference type="InterPro" id="IPR043132">
    <property type="entry name" value="BCAT-like_C"/>
</dbReference>
<dbReference type="EC" id="2.6.1.42" evidence="8"/>
<dbReference type="Pfam" id="PF01063">
    <property type="entry name" value="Aminotran_4"/>
    <property type="match status" value="1"/>
</dbReference>
<evidence type="ECO:0000256" key="2">
    <source>
        <dbReference type="ARBA" id="ARBA00009320"/>
    </source>
</evidence>
<dbReference type="Gramene" id="KRH52162">
    <property type="protein sequence ID" value="KRH52162"/>
    <property type="gene ID" value="GLYMA_06G050100"/>
</dbReference>
<keyword evidence="5 7" id="KW-0663">Pyridoxal phosphate</keyword>
<dbReference type="InterPro" id="IPR036038">
    <property type="entry name" value="Aminotransferase-like"/>
</dbReference>
<dbReference type="Proteomes" id="UP000008827">
    <property type="component" value="Chromosome 6"/>
</dbReference>
<keyword evidence="8" id="KW-0028">Amino-acid biosynthesis</keyword>
<evidence type="ECO:0000256" key="1">
    <source>
        <dbReference type="ARBA" id="ARBA00001933"/>
    </source>
</evidence>
<protein>
    <recommendedName>
        <fullName evidence="8">Branched-chain-amino-acid aminotransferase</fullName>
        <ecNumber evidence="8">2.6.1.42</ecNumber>
    </recommendedName>
</protein>
<comment type="catalytic activity">
    <reaction evidence="8">
        <text>L-leucine + 2-oxoglutarate = 4-methyl-2-oxopentanoate + L-glutamate</text>
        <dbReference type="Rhea" id="RHEA:18321"/>
        <dbReference type="ChEBI" id="CHEBI:16810"/>
        <dbReference type="ChEBI" id="CHEBI:17865"/>
        <dbReference type="ChEBI" id="CHEBI:29985"/>
        <dbReference type="ChEBI" id="CHEBI:57427"/>
        <dbReference type="EC" id="2.6.1.42"/>
    </reaction>
</comment>
<dbReference type="InterPro" id="IPR001544">
    <property type="entry name" value="Aminotrans_IV"/>
</dbReference>
<dbReference type="FunFam" id="3.20.10.10:FF:000003">
    <property type="entry name" value="Branched-chain-amino-acid aminotransferase"/>
    <property type="match status" value="1"/>
</dbReference>
<evidence type="ECO:0000256" key="6">
    <source>
        <dbReference type="RuleBase" id="RU004106"/>
    </source>
</evidence>
<dbReference type="EnsemblPlants" id="KRH52162">
    <property type="protein sequence ID" value="KRH52162"/>
    <property type="gene ID" value="GLYMA_06G050100"/>
</dbReference>
<dbReference type="PROSITE" id="PS00770">
    <property type="entry name" value="AA_TRANSFER_CLASS_4"/>
    <property type="match status" value="1"/>
</dbReference>
<keyword evidence="3 8" id="KW-0032">Aminotransferase</keyword>
<dbReference type="InterPro" id="IPR033939">
    <property type="entry name" value="BCAT_family"/>
</dbReference>
<keyword evidence="4 8" id="KW-0808">Transferase</keyword>
<dbReference type="EMBL" id="CM000839">
    <property type="protein sequence ID" value="KRH52162.1"/>
    <property type="molecule type" value="Genomic_DNA"/>
</dbReference>
<reference evidence="9 10" key="1">
    <citation type="journal article" date="2010" name="Nature">
        <title>Genome sequence of the palaeopolyploid soybean.</title>
        <authorList>
            <person name="Schmutz J."/>
            <person name="Cannon S.B."/>
            <person name="Schlueter J."/>
            <person name="Ma J."/>
            <person name="Mitros T."/>
            <person name="Nelson W."/>
            <person name="Hyten D.L."/>
            <person name="Song Q."/>
            <person name="Thelen J.J."/>
            <person name="Cheng J."/>
            <person name="Xu D."/>
            <person name="Hellsten U."/>
            <person name="May G.D."/>
            <person name="Yu Y."/>
            <person name="Sakurai T."/>
            <person name="Umezawa T."/>
            <person name="Bhattacharyya M.K."/>
            <person name="Sandhu D."/>
            <person name="Valliyodan B."/>
            <person name="Lindquist E."/>
            <person name="Peto M."/>
            <person name="Grant D."/>
            <person name="Shu S."/>
            <person name="Goodstein D."/>
            <person name="Barry K."/>
            <person name="Futrell-Griggs M."/>
            <person name="Abernathy B."/>
            <person name="Du J."/>
            <person name="Tian Z."/>
            <person name="Zhu L."/>
            <person name="Gill N."/>
            <person name="Joshi T."/>
            <person name="Libault M."/>
            <person name="Sethuraman A."/>
            <person name="Zhang X.-C."/>
            <person name="Shinozaki K."/>
            <person name="Nguyen H.T."/>
            <person name="Wing R.A."/>
            <person name="Cregan P."/>
            <person name="Specht J."/>
            <person name="Grimwood J."/>
            <person name="Rokhsar D."/>
            <person name="Stacey G."/>
            <person name="Shoemaker R.C."/>
            <person name="Jackson S.A."/>
        </authorList>
    </citation>
    <scope>NUCLEOTIDE SEQUENCE [LARGE SCALE GENOMIC DNA]</scope>
    <source>
        <strain evidence="10">cv. Williams 82</strain>
        <tissue evidence="9">Callus</tissue>
    </source>
</reference>
<dbReference type="GO" id="GO:0008652">
    <property type="term" value="P:amino acid biosynthetic process"/>
    <property type="evidence" value="ECO:0007669"/>
    <property type="project" value="UniProtKB-KW"/>
</dbReference>
<evidence type="ECO:0000313" key="10">
    <source>
        <dbReference type="EnsemblPlants" id="KRH52162"/>
    </source>
</evidence>
<dbReference type="Gene3D" id="3.20.10.10">
    <property type="entry name" value="D-amino Acid Aminotransferase, subunit A, domain 2"/>
    <property type="match status" value="1"/>
</dbReference>
<evidence type="ECO:0000313" key="9">
    <source>
        <dbReference type="EMBL" id="KRH52162.1"/>
    </source>
</evidence>
<comment type="similarity">
    <text evidence="2 6">Belongs to the class-IV pyridoxal-phosphate-dependent aminotransferase family.</text>
</comment>
<reference evidence="10" key="2">
    <citation type="submission" date="2018-02" db="UniProtKB">
        <authorList>
            <consortium name="EnsemblPlants"/>
        </authorList>
    </citation>
    <scope>IDENTIFICATION</scope>
    <source>
        <strain evidence="10">Williams 82</strain>
    </source>
</reference>
<evidence type="ECO:0000256" key="4">
    <source>
        <dbReference type="ARBA" id="ARBA00022679"/>
    </source>
</evidence>